<dbReference type="EMBL" id="CAKXYY010000003">
    <property type="protein sequence ID" value="CAH2351282.1"/>
    <property type="molecule type" value="Genomic_DNA"/>
</dbReference>
<dbReference type="SMART" id="SM00066">
    <property type="entry name" value="GAL4"/>
    <property type="match status" value="2"/>
</dbReference>
<proteinExistence type="predicted"/>
<dbReference type="InterPro" id="IPR036864">
    <property type="entry name" value="Zn2-C6_fun-type_DNA-bd_sf"/>
</dbReference>
<feature type="region of interest" description="Disordered" evidence="5">
    <location>
        <begin position="302"/>
        <end position="328"/>
    </location>
</feature>
<evidence type="ECO:0000313" key="7">
    <source>
        <dbReference type="EMBL" id="CAH2351282.1"/>
    </source>
</evidence>
<reference evidence="7" key="1">
    <citation type="submission" date="2022-03" db="EMBL/GenBank/DDBJ databases">
        <authorList>
            <person name="Legras J.-L."/>
            <person name="Devillers H."/>
            <person name="Grondin C."/>
        </authorList>
    </citation>
    <scope>NUCLEOTIDE SEQUENCE</scope>
    <source>
        <strain evidence="7">CLIB 1423</strain>
    </source>
</reference>
<evidence type="ECO:0000259" key="6">
    <source>
        <dbReference type="PROSITE" id="PS50048"/>
    </source>
</evidence>
<feature type="compositionally biased region" description="Polar residues" evidence="5">
    <location>
        <begin position="120"/>
        <end position="141"/>
    </location>
</feature>
<dbReference type="Proteomes" id="UP000837801">
    <property type="component" value="Unassembled WGS sequence"/>
</dbReference>
<accession>A0A9P0QM88</accession>
<evidence type="ECO:0000256" key="1">
    <source>
        <dbReference type="ARBA" id="ARBA00022833"/>
    </source>
</evidence>
<keyword evidence="1" id="KW-0862">Zinc</keyword>
<dbReference type="InterPro" id="IPR001138">
    <property type="entry name" value="Zn2Cys6_DnaBD"/>
</dbReference>
<dbReference type="InterPro" id="IPR050797">
    <property type="entry name" value="Carb_Metab_Trans_Reg"/>
</dbReference>
<evidence type="ECO:0000256" key="4">
    <source>
        <dbReference type="ARBA" id="ARBA00023242"/>
    </source>
</evidence>
<dbReference type="GO" id="GO:0000981">
    <property type="term" value="F:DNA-binding transcription factor activity, RNA polymerase II-specific"/>
    <property type="evidence" value="ECO:0007669"/>
    <property type="project" value="InterPro"/>
</dbReference>
<dbReference type="SUPFAM" id="SSF57701">
    <property type="entry name" value="Zn2/Cys6 DNA-binding domain"/>
    <property type="match status" value="2"/>
</dbReference>
<evidence type="ECO:0000313" key="8">
    <source>
        <dbReference type="Proteomes" id="UP000837801"/>
    </source>
</evidence>
<feature type="compositionally biased region" description="Low complexity" evidence="5">
    <location>
        <begin position="306"/>
        <end position="315"/>
    </location>
</feature>
<comment type="caution">
    <text evidence="7">The sequence shown here is derived from an EMBL/GenBank/DDBJ whole genome shotgun (WGS) entry which is preliminary data.</text>
</comment>
<evidence type="ECO:0000256" key="2">
    <source>
        <dbReference type="ARBA" id="ARBA00023015"/>
    </source>
</evidence>
<name>A0A9P0QM88_9ASCO</name>
<dbReference type="PROSITE" id="PS00463">
    <property type="entry name" value="ZN2_CY6_FUNGAL_1"/>
    <property type="match status" value="1"/>
</dbReference>
<feature type="region of interest" description="Disordered" evidence="5">
    <location>
        <begin position="256"/>
        <end position="283"/>
    </location>
</feature>
<evidence type="ECO:0000256" key="5">
    <source>
        <dbReference type="SAM" id="MobiDB-lite"/>
    </source>
</evidence>
<gene>
    <name evidence="7" type="ORF">CLIB1423_03S02762</name>
</gene>
<dbReference type="PROSITE" id="PS50048">
    <property type="entry name" value="ZN2_CY6_FUNGAL_2"/>
    <property type="match status" value="1"/>
</dbReference>
<sequence length="362" mass="39266">MYTQSLLSYSISYPSKSSVPSAPIVLPPLHSSFAPKARRDVLHPPTSLCNSYGVISTQQSLVGSLLPSPFESKHQHNHHELTEKNLVSNNYCTGIPSPPKSVSSVGSVSPVVSPSISKSYPSQLDLQETSPYSPSVQQAVSPQKKRRQRSGPSCDSCRQRKVKCNAEINILSTDDSEFEHHYTQFNLSASETSSLLAGSPVTLSESNQLIIQNQKLVKFKSCRSCENKQLPCCFSKGFTKEDIIYLSKKSDNNNSSFKISKSNSSSSSNNSTSGSSPSQPLASSFPAATASAIIKSIDSGKISTPSRKLSASKKSGSGKEDSPTRKSSCNLCRQRKVKCIFNEELGKCEGCNRKNRPCSFDC</sequence>
<evidence type="ECO:0000256" key="3">
    <source>
        <dbReference type="ARBA" id="ARBA00023163"/>
    </source>
</evidence>
<feature type="region of interest" description="Disordered" evidence="5">
    <location>
        <begin position="119"/>
        <end position="157"/>
    </location>
</feature>
<keyword evidence="4" id="KW-0539">Nucleus</keyword>
<feature type="domain" description="Zn(2)-C6 fungal-type" evidence="6">
    <location>
        <begin position="328"/>
        <end position="360"/>
    </location>
</feature>
<dbReference type="GO" id="GO:0008270">
    <property type="term" value="F:zinc ion binding"/>
    <property type="evidence" value="ECO:0007669"/>
    <property type="project" value="InterPro"/>
</dbReference>
<keyword evidence="3" id="KW-0804">Transcription</keyword>
<dbReference type="OrthoDB" id="4036575at2759"/>
<organism evidence="7 8">
    <name type="scientific">[Candida] railenensis</name>
    <dbReference type="NCBI Taxonomy" id="45579"/>
    <lineage>
        <taxon>Eukaryota</taxon>
        <taxon>Fungi</taxon>
        <taxon>Dikarya</taxon>
        <taxon>Ascomycota</taxon>
        <taxon>Saccharomycotina</taxon>
        <taxon>Pichiomycetes</taxon>
        <taxon>Debaryomycetaceae</taxon>
        <taxon>Kurtzmaniella</taxon>
    </lineage>
</organism>
<dbReference type="Gene3D" id="4.10.240.10">
    <property type="entry name" value="Zn(2)-C6 fungal-type DNA-binding domain"/>
    <property type="match status" value="2"/>
</dbReference>
<protein>
    <recommendedName>
        <fullName evidence="6">Zn(2)-C6 fungal-type domain-containing protein</fullName>
    </recommendedName>
</protein>
<dbReference type="CDD" id="cd00067">
    <property type="entry name" value="GAL4"/>
    <property type="match status" value="1"/>
</dbReference>
<keyword evidence="8" id="KW-1185">Reference proteome</keyword>
<dbReference type="PANTHER" id="PTHR31668">
    <property type="entry name" value="GLUCOSE TRANSPORT TRANSCRIPTION REGULATOR RGT1-RELATED-RELATED"/>
    <property type="match status" value="1"/>
</dbReference>
<dbReference type="AlphaFoldDB" id="A0A9P0QM88"/>
<keyword evidence="2" id="KW-0805">Transcription regulation</keyword>